<dbReference type="EMBL" id="JAAAUY010000304">
    <property type="protein sequence ID" value="KAF9331731.1"/>
    <property type="molecule type" value="Genomic_DNA"/>
</dbReference>
<evidence type="ECO:0008006" key="3">
    <source>
        <dbReference type="Google" id="ProtNLM"/>
    </source>
</evidence>
<name>A0A9P5SK21_9FUNG</name>
<sequence length="535" mass="60271">MATSGTTHALDLPEICALIAIHLTKAELGECILVSHQWANTFRPLFWRTMLVPRHKVALCRDEDLARHGHHVRILAAGRIQQSSPFDQASVCSLQHLEVSTCGSNDEPDNGLGCLPAIVHRNKTSLSELHWMCFGWDMKLNKPYRIWPEIFLGLERLETLMLSKWTISIDDFLTILKACPSLNTLTFEATEDLEDLSPLPSNSNVSNSNSNKIRRGSKMIDVSAQDRPPLFQHQGVHTVHYIGHAMPGYLRHLPKVQTLHLQNLTHGNLSTIPDEIRQYCPEIASLHILTLCSNPSRFLALVDSIHTLRSFQGRVPSEAMQDFLEMVLAKHAESIETLCLTEAESDGLRFNVWRFLENCPRLTDFQIPYKLEGSLLEASSTVAVPTGFTSSYFSSPRFLRRRPYEPTKPWVCQDLSKLWLRIKDMDIQLMETIALDLCVDRLIPLTEKVPKMASGGGSSSSYQYQQQHQTQGRVQSVGSLVGHHAHHRHGYGHGHGGARAHSPLERLIVEKLSGLKKLSKINIGSGWYDLPEMKD</sequence>
<evidence type="ECO:0000313" key="2">
    <source>
        <dbReference type="Proteomes" id="UP000696485"/>
    </source>
</evidence>
<reference evidence="1" key="1">
    <citation type="journal article" date="2020" name="Fungal Divers.">
        <title>Resolving the Mortierellaceae phylogeny through synthesis of multi-gene phylogenetics and phylogenomics.</title>
        <authorList>
            <person name="Vandepol N."/>
            <person name="Liber J."/>
            <person name="Desiro A."/>
            <person name="Na H."/>
            <person name="Kennedy M."/>
            <person name="Barry K."/>
            <person name="Grigoriev I.V."/>
            <person name="Miller A.N."/>
            <person name="O'Donnell K."/>
            <person name="Stajich J.E."/>
            <person name="Bonito G."/>
        </authorList>
    </citation>
    <scope>NUCLEOTIDE SEQUENCE</scope>
    <source>
        <strain evidence="1">NVP1</strain>
    </source>
</reference>
<dbReference type="AlphaFoldDB" id="A0A9P5SK21"/>
<comment type="caution">
    <text evidence="1">The sequence shown here is derived from an EMBL/GenBank/DDBJ whole genome shotgun (WGS) entry which is preliminary data.</text>
</comment>
<accession>A0A9P5SK21</accession>
<dbReference type="Proteomes" id="UP000696485">
    <property type="component" value="Unassembled WGS sequence"/>
</dbReference>
<dbReference type="Gene3D" id="3.80.10.10">
    <property type="entry name" value="Ribonuclease Inhibitor"/>
    <property type="match status" value="1"/>
</dbReference>
<dbReference type="SUPFAM" id="SSF52047">
    <property type="entry name" value="RNI-like"/>
    <property type="match status" value="1"/>
</dbReference>
<keyword evidence="2" id="KW-1185">Reference proteome</keyword>
<proteinExistence type="predicted"/>
<protein>
    <recommendedName>
        <fullName evidence="3">F-box domain-containing protein</fullName>
    </recommendedName>
</protein>
<evidence type="ECO:0000313" key="1">
    <source>
        <dbReference type="EMBL" id="KAF9331731.1"/>
    </source>
</evidence>
<gene>
    <name evidence="1" type="ORF">BG006_005423</name>
</gene>
<dbReference type="InterPro" id="IPR032675">
    <property type="entry name" value="LRR_dom_sf"/>
</dbReference>
<organism evidence="1 2">
    <name type="scientific">Podila minutissima</name>
    <dbReference type="NCBI Taxonomy" id="64525"/>
    <lineage>
        <taxon>Eukaryota</taxon>
        <taxon>Fungi</taxon>
        <taxon>Fungi incertae sedis</taxon>
        <taxon>Mucoromycota</taxon>
        <taxon>Mortierellomycotina</taxon>
        <taxon>Mortierellomycetes</taxon>
        <taxon>Mortierellales</taxon>
        <taxon>Mortierellaceae</taxon>
        <taxon>Podila</taxon>
    </lineage>
</organism>